<organism evidence="3 4">
    <name type="scientific">Idiomarina baltica OS145</name>
    <dbReference type="NCBI Taxonomy" id="314276"/>
    <lineage>
        <taxon>Bacteria</taxon>
        <taxon>Pseudomonadati</taxon>
        <taxon>Pseudomonadota</taxon>
        <taxon>Gammaproteobacteria</taxon>
        <taxon>Alteromonadales</taxon>
        <taxon>Idiomarinaceae</taxon>
        <taxon>Idiomarina</taxon>
    </lineage>
</organism>
<keyword evidence="4" id="KW-1185">Reference proteome</keyword>
<sequence>MQLTVTALVTTLSLTLLSACSTKPNHEVSSASTVLPPSVKWQTQSKEYPLITRAIYRDAALQLMQRELPTNWVVVMDVDETVLDNSGYQAMLSQSGQSYSTASWNQWVKSKQAKLVPGASDFITSVVSAGGKVALVTNRNKQLDSYTWQNLEAMGLPINTDNTCLMGRSQADKDAVDGQQIVNDKDLRRQQLMTGDVDCYNPSDEAVAEWSQPHNIVMQVGDNIEDIAKTTQASADPSALLPRFGKDIVILPNPMYGSW</sequence>
<dbReference type="Proteomes" id="UP000016543">
    <property type="component" value="Unassembled WGS sequence"/>
</dbReference>
<evidence type="ECO:0000256" key="2">
    <source>
        <dbReference type="SAM" id="SignalP"/>
    </source>
</evidence>
<name>A0ABM9WM02_9GAMM</name>
<protein>
    <submittedName>
        <fullName evidence="3">Acid phosphatase</fullName>
    </submittedName>
</protein>
<feature type="signal peptide" evidence="2">
    <location>
        <begin position="1"/>
        <end position="18"/>
    </location>
</feature>
<evidence type="ECO:0000313" key="4">
    <source>
        <dbReference type="Proteomes" id="UP000016543"/>
    </source>
</evidence>
<reference evidence="3 4" key="1">
    <citation type="submission" date="2006-01" db="EMBL/GenBank/DDBJ databases">
        <authorList>
            <person name="Brettar I."/>
            <person name="Hofle M."/>
            <person name="Ferriera S."/>
            <person name="Johnson J."/>
            <person name="Kravitz S."/>
            <person name="Halpern A."/>
            <person name="Remington K."/>
            <person name="Beeson K."/>
            <person name="Tran B."/>
            <person name="Rogers Y.-H."/>
            <person name="Friedman R."/>
            <person name="Venter J.C."/>
        </authorList>
    </citation>
    <scope>NUCLEOTIDE SEQUENCE [LARGE SCALE GENOMIC DNA]</scope>
    <source>
        <strain evidence="3 4">OS145</strain>
    </source>
</reference>
<dbReference type="PANTHER" id="PTHR31284">
    <property type="entry name" value="ACID PHOSPHATASE-LIKE PROTEIN"/>
    <property type="match status" value="1"/>
</dbReference>
<dbReference type="InterPro" id="IPR036412">
    <property type="entry name" value="HAD-like_sf"/>
</dbReference>
<comment type="caution">
    <text evidence="3">The sequence shown here is derived from an EMBL/GenBank/DDBJ whole genome shotgun (WGS) entry which is preliminary data.</text>
</comment>
<dbReference type="EMBL" id="AAMX01000010">
    <property type="protein sequence ID" value="EAQ31953.1"/>
    <property type="molecule type" value="Genomic_DNA"/>
</dbReference>
<dbReference type="Gene3D" id="3.40.50.1000">
    <property type="entry name" value="HAD superfamily/HAD-like"/>
    <property type="match status" value="1"/>
</dbReference>
<dbReference type="InterPro" id="IPR005519">
    <property type="entry name" value="Acid_phosphat_B-like"/>
</dbReference>
<dbReference type="PANTHER" id="PTHR31284:SF10">
    <property type="entry name" value="ACID PHOSPHATASE-LIKE PROTEIN"/>
    <property type="match status" value="1"/>
</dbReference>
<dbReference type="SUPFAM" id="SSF56784">
    <property type="entry name" value="HAD-like"/>
    <property type="match status" value="1"/>
</dbReference>
<proteinExistence type="predicted"/>
<dbReference type="SFLD" id="SFLDG01125">
    <property type="entry name" value="C1.1:_Acid_Phosphatase_Like"/>
    <property type="match status" value="1"/>
</dbReference>
<dbReference type="Pfam" id="PF03767">
    <property type="entry name" value="Acid_phosphat_B"/>
    <property type="match status" value="1"/>
</dbReference>
<evidence type="ECO:0000256" key="1">
    <source>
        <dbReference type="ARBA" id="ARBA00022729"/>
    </source>
</evidence>
<gene>
    <name evidence="3" type="ORF">OS145_11701</name>
</gene>
<feature type="chain" id="PRO_5045628384" evidence="2">
    <location>
        <begin position="19"/>
        <end position="259"/>
    </location>
</feature>
<evidence type="ECO:0000313" key="3">
    <source>
        <dbReference type="EMBL" id="EAQ31953.1"/>
    </source>
</evidence>
<keyword evidence="1 2" id="KW-0732">Signal</keyword>
<dbReference type="SFLD" id="SFLDS00003">
    <property type="entry name" value="Haloacid_Dehalogenase"/>
    <property type="match status" value="1"/>
</dbReference>
<accession>A0ABM9WM02</accession>
<dbReference type="RefSeq" id="WP_006955029.1">
    <property type="nucleotide sequence ID" value="NZ_CH672404.1"/>
</dbReference>
<dbReference type="InterPro" id="IPR006423">
    <property type="entry name" value="Lipo_e_P4"/>
</dbReference>
<dbReference type="InterPro" id="IPR023214">
    <property type="entry name" value="HAD_sf"/>
</dbReference>